<sequence length="148" mass="16641">MPLGKSILIVGFFTLFFINPVNSHDTKQLDKWLEHCPNNQFCFEHPVSLILANVQAIDSIAGQLENKNLILTYDLGRYASTFSELSSATSELIIIDGHHGRILIQQNKMALTIANVSGNTSFSMLIEFKNTIELDQGKRIFKSVKFKP</sequence>
<dbReference type="KEGG" id="cber:B5D82_04315"/>
<dbReference type="OrthoDB" id="6227543at2"/>
<evidence type="ECO:0000313" key="2">
    <source>
        <dbReference type="Proteomes" id="UP000202259"/>
    </source>
</evidence>
<dbReference type="Proteomes" id="UP000202259">
    <property type="component" value="Chromosome"/>
</dbReference>
<name>A0A222G5Q1_9GAMM</name>
<organism evidence="1 2">
    <name type="scientific">Cognaticolwellia beringensis</name>
    <dbReference type="NCBI Taxonomy" id="1967665"/>
    <lineage>
        <taxon>Bacteria</taxon>
        <taxon>Pseudomonadati</taxon>
        <taxon>Pseudomonadota</taxon>
        <taxon>Gammaproteobacteria</taxon>
        <taxon>Alteromonadales</taxon>
        <taxon>Colwelliaceae</taxon>
        <taxon>Cognaticolwellia</taxon>
    </lineage>
</organism>
<proteinExistence type="predicted"/>
<dbReference type="AlphaFoldDB" id="A0A222G5Q1"/>
<dbReference type="EMBL" id="CP020465">
    <property type="protein sequence ID" value="ASP47062.1"/>
    <property type="molecule type" value="Genomic_DNA"/>
</dbReference>
<reference evidence="1 2" key="1">
    <citation type="submission" date="2017-08" db="EMBL/GenBank/DDBJ databases">
        <title>Complete genome of Colwellia sp. NB097-1, a psychrophile bacterium ioslated from Bering Sea.</title>
        <authorList>
            <person name="Chen X."/>
        </authorList>
    </citation>
    <scope>NUCLEOTIDE SEQUENCE [LARGE SCALE GENOMIC DNA]</scope>
    <source>
        <strain evidence="1 2">NB097-1</strain>
    </source>
</reference>
<dbReference type="RefSeq" id="WP_081149514.1">
    <property type="nucleotide sequence ID" value="NZ_CP020465.1"/>
</dbReference>
<keyword evidence="2" id="KW-1185">Reference proteome</keyword>
<accession>A0A222G5Q1</accession>
<protein>
    <submittedName>
        <fullName evidence="1">Uncharacterized protein</fullName>
    </submittedName>
</protein>
<evidence type="ECO:0000313" key="1">
    <source>
        <dbReference type="EMBL" id="ASP47062.1"/>
    </source>
</evidence>
<gene>
    <name evidence="1" type="ORF">B5D82_04315</name>
</gene>